<dbReference type="Gene3D" id="3.40.630.30">
    <property type="match status" value="1"/>
</dbReference>
<dbReference type="PANTHER" id="PTHR43877:SF2">
    <property type="entry name" value="AMINOALKYLPHOSPHONATE N-ACETYLTRANSFERASE-RELATED"/>
    <property type="match status" value="1"/>
</dbReference>
<evidence type="ECO:0000313" key="4">
    <source>
        <dbReference type="EMBL" id="ROQ53504.1"/>
    </source>
</evidence>
<sequence length="180" mass="19511">MDKVNSSMIATTALEPSHWPLYRDLRLQSLQDWPDAFGSTYGSEATRTDEDWSARLQAAASSGQGRAFVALEGEAPCGLVWCKLAGAGPGVAEIFQMWVDPACRGRGAGRALLQAALDWARRHDMQRVRLGVTIQDSPAMHLYTALGFKPIGPPEPLRAGSALMSQGMELVLDTVQARND</sequence>
<dbReference type="InterPro" id="IPR000182">
    <property type="entry name" value="GNAT_dom"/>
</dbReference>
<dbReference type="Proteomes" id="UP000269115">
    <property type="component" value="Unassembled WGS sequence"/>
</dbReference>
<comment type="caution">
    <text evidence="4">The sequence shown here is derived from an EMBL/GenBank/DDBJ whole genome shotgun (WGS) entry which is preliminary data.</text>
</comment>
<evidence type="ECO:0000313" key="5">
    <source>
        <dbReference type="Proteomes" id="UP000269115"/>
    </source>
</evidence>
<name>A0A9X8EPC9_PSEPU</name>
<dbReference type="Pfam" id="PF00583">
    <property type="entry name" value="Acetyltransf_1"/>
    <property type="match status" value="1"/>
</dbReference>
<dbReference type="EMBL" id="RJUR01000011">
    <property type="protein sequence ID" value="ROQ53504.1"/>
    <property type="molecule type" value="Genomic_DNA"/>
</dbReference>
<dbReference type="InterPro" id="IPR016181">
    <property type="entry name" value="Acyl_CoA_acyltransferase"/>
</dbReference>
<proteinExistence type="predicted"/>
<evidence type="ECO:0000259" key="3">
    <source>
        <dbReference type="PROSITE" id="PS51186"/>
    </source>
</evidence>
<dbReference type="InterPro" id="IPR050832">
    <property type="entry name" value="Bact_Acetyltransf"/>
</dbReference>
<organism evidence="4 5">
    <name type="scientific">Pseudomonas putida</name>
    <name type="common">Arthrobacter siderocapsulatus</name>
    <dbReference type="NCBI Taxonomy" id="303"/>
    <lineage>
        <taxon>Bacteria</taxon>
        <taxon>Pseudomonadati</taxon>
        <taxon>Pseudomonadota</taxon>
        <taxon>Gammaproteobacteria</taxon>
        <taxon>Pseudomonadales</taxon>
        <taxon>Pseudomonadaceae</taxon>
        <taxon>Pseudomonas</taxon>
    </lineage>
</organism>
<dbReference type="GO" id="GO:0016747">
    <property type="term" value="F:acyltransferase activity, transferring groups other than amino-acyl groups"/>
    <property type="evidence" value="ECO:0007669"/>
    <property type="project" value="InterPro"/>
</dbReference>
<evidence type="ECO:0000256" key="1">
    <source>
        <dbReference type="ARBA" id="ARBA00022679"/>
    </source>
</evidence>
<protein>
    <submittedName>
        <fullName evidence="4">Acetyltransferase (GNAT) family protein</fullName>
    </submittedName>
</protein>
<reference evidence="4 5" key="1">
    <citation type="submission" date="2018-11" db="EMBL/GenBank/DDBJ databases">
        <title>Genomic analyses of the natural microbiome of Caenorhabditis elegans.</title>
        <authorList>
            <person name="Samuel B."/>
        </authorList>
    </citation>
    <scope>NUCLEOTIDE SEQUENCE [LARGE SCALE GENOMIC DNA]</scope>
    <source>
        <strain evidence="4 5">BIGb0473</strain>
    </source>
</reference>
<evidence type="ECO:0000256" key="2">
    <source>
        <dbReference type="ARBA" id="ARBA00023315"/>
    </source>
</evidence>
<feature type="domain" description="N-acetyltransferase" evidence="3">
    <location>
        <begin position="20"/>
        <end position="169"/>
    </location>
</feature>
<dbReference type="PANTHER" id="PTHR43877">
    <property type="entry name" value="AMINOALKYLPHOSPHONATE N-ACETYLTRANSFERASE-RELATED-RELATED"/>
    <property type="match status" value="1"/>
</dbReference>
<dbReference type="CDD" id="cd04301">
    <property type="entry name" value="NAT_SF"/>
    <property type="match status" value="1"/>
</dbReference>
<dbReference type="SUPFAM" id="SSF55729">
    <property type="entry name" value="Acyl-CoA N-acyltransferases (Nat)"/>
    <property type="match status" value="1"/>
</dbReference>
<accession>A0A9X8EPC9</accession>
<dbReference type="PROSITE" id="PS51186">
    <property type="entry name" value="GNAT"/>
    <property type="match status" value="1"/>
</dbReference>
<keyword evidence="1" id="KW-0808">Transferase</keyword>
<gene>
    <name evidence="4" type="ORF">EDF85_1267</name>
</gene>
<dbReference type="AlphaFoldDB" id="A0A9X8EPC9"/>
<keyword evidence="2" id="KW-0012">Acyltransferase</keyword>